<evidence type="ECO:0000256" key="1">
    <source>
        <dbReference type="ARBA" id="ARBA00023015"/>
    </source>
</evidence>
<dbReference type="InterPro" id="IPR036390">
    <property type="entry name" value="WH_DNA-bd_sf"/>
</dbReference>
<dbReference type="SMART" id="SM00346">
    <property type="entry name" value="HTH_ICLR"/>
    <property type="match status" value="1"/>
</dbReference>
<feature type="domain" description="IclR-ED" evidence="5">
    <location>
        <begin position="84"/>
        <end position="267"/>
    </location>
</feature>
<accession>A0A8H8WQH0</accession>
<keyword evidence="3" id="KW-0804">Transcription</keyword>
<dbReference type="PROSITE" id="PS51078">
    <property type="entry name" value="ICLR_ED"/>
    <property type="match status" value="1"/>
</dbReference>
<evidence type="ECO:0000256" key="2">
    <source>
        <dbReference type="ARBA" id="ARBA00023125"/>
    </source>
</evidence>
<dbReference type="Gene3D" id="1.10.10.10">
    <property type="entry name" value="Winged helix-like DNA-binding domain superfamily/Winged helix DNA-binding domain"/>
    <property type="match status" value="1"/>
</dbReference>
<dbReference type="KEGG" id="mind:mvi_09840"/>
<dbReference type="Pfam" id="PF01614">
    <property type="entry name" value="IclR_C"/>
    <property type="match status" value="1"/>
</dbReference>
<dbReference type="InterPro" id="IPR029016">
    <property type="entry name" value="GAF-like_dom_sf"/>
</dbReference>
<dbReference type="Proteomes" id="UP000663508">
    <property type="component" value="Chromosome"/>
</dbReference>
<dbReference type="PANTHER" id="PTHR30136:SF39">
    <property type="entry name" value="TRANSCRIPTIONAL REGULATORY PROTEIN"/>
    <property type="match status" value="1"/>
</dbReference>
<evidence type="ECO:0000259" key="5">
    <source>
        <dbReference type="PROSITE" id="PS51078"/>
    </source>
</evidence>
<dbReference type="GO" id="GO:0003677">
    <property type="term" value="F:DNA binding"/>
    <property type="evidence" value="ECO:0007669"/>
    <property type="project" value="UniProtKB-KW"/>
</dbReference>
<sequence length="284" mass="29752">MKISGTINMAVDAEAKSPDRSAPSRIAGLLRHLGEAGPGGARLTALADATGLPAPTTLRLLRALVAEELVDLDPATKTYRLGLGLFRLAARAGNPLGLRDLARPALLRLTGALGETVFLLVRSGYDAVCIDRTAGPLPIRSFTGDIGGRVMLGLGQGSMAILAHLPADEQEAVIRYNLPRLREVTSLDEAFLLTEIARTRDLGYCAAASGLIPGMAGLGVPILDADGHAVAALSVGSTVDRLAGERREAIAGMLRREAAGIAARLNPFDETLRRAGAAMERERP</sequence>
<evidence type="ECO:0000313" key="6">
    <source>
        <dbReference type="EMBL" id="BCM82523.1"/>
    </source>
</evidence>
<reference evidence="6" key="1">
    <citation type="submission" date="2020-11" db="EMBL/GenBank/DDBJ databases">
        <title>Complete genome sequence of a novel pathogenic Methylobacterium strain isolated from rice in Vietnam.</title>
        <authorList>
            <person name="Lai K."/>
            <person name="Okazaki S."/>
            <person name="Higashi K."/>
            <person name="Mori H."/>
            <person name="Toyoda A."/>
            <person name="Kurokawa K."/>
        </authorList>
    </citation>
    <scope>NUCLEOTIDE SEQUENCE</scope>
    <source>
        <strain evidence="6">VL1</strain>
    </source>
</reference>
<dbReference type="PROSITE" id="PS51077">
    <property type="entry name" value="HTH_ICLR"/>
    <property type="match status" value="1"/>
</dbReference>
<gene>
    <name evidence="6" type="ORF">mvi_09840</name>
</gene>
<evidence type="ECO:0000256" key="3">
    <source>
        <dbReference type="ARBA" id="ARBA00023163"/>
    </source>
</evidence>
<dbReference type="SUPFAM" id="SSF55781">
    <property type="entry name" value="GAF domain-like"/>
    <property type="match status" value="1"/>
</dbReference>
<organism evidence="6 7">
    <name type="scientific">Methylobacterium indicum</name>
    <dbReference type="NCBI Taxonomy" id="1775910"/>
    <lineage>
        <taxon>Bacteria</taxon>
        <taxon>Pseudomonadati</taxon>
        <taxon>Pseudomonadota</taxon>
        <taxon>Alphaproteobacteria</taxon>
        <taxon>Hyphomicrobiales</taxon>
        <taxon>Methylobacteriaceae</taxon>
        <taxon>Methylobacterium</taxon>
    </lineage>
</organism>
<dbReference type="AlphaFoldDB" id="A0A8H8WQH0"/>
<dbReference type="EMBL" id="AP024145">
    <property type="protein sequence ID" value="BCM82523.1"/>
    <property type="molecule type" value="Genomic_DNA"/>
</dbReference>
<dbReference type="InterPro" id="IPR005471">
    <property type="entry name" value="Tscrpt_reg_IclR_N"/>
</dbReference>
<dbReference type="GO" id="GO:0003700">
    <property type="term" value="F:DNA-binding transcription factor activity"/>
    <property type="evidence" value="ECO:0007669"/>
    <property type="project" value="TreeGrafter"/>
</dbReference>
<feature type="domain" description="HTH iclR-type" evidence="4">
    <location>
        <begin position="20"/>
        <end position="83"/>
    </location>
</feature>
<dbReference type="InterPro" id="IPR014757">
    <property type="entry name" value="Tscrpt_reg_IclR_C"/>
</dbReference>
<dbReference type="GO" id="GO:0045892">
    <property type="term" value="P:negative regulation of DNA-templated transcription"/>
    <property type="evidence" value="ECO:0007669"/>
    <property type="project" value="TreeGrafter"/>
</dbReference>
<evidence type="ECO:0000259" key="4">
    <source>
        <dbReference type="PROSITE" id="PS51077"/>
    </source>
</evidence>
<dbReference type="InterPro" id="IPR036388">
    <property type="entry name" value="WH-like_DNA-bd_sf"/>
</dbReference>
<dbReference type="Gene3D" id="3.30.450.40">
    <property type="match status" value="1"/>
</dbReference>
<evidence type="ECO:0000313" key="7">
    <source>
        <dbReference type="Proteomes" id="UP000663508"/>
    </source>
</evidence>
<dbReference type="InterPro" id="IPR050707">
    <property type="entry name" value="HTH_MetabolicPath_Reg"/>
</dbReference>
<dbReference type="SUPFAM" id="SSF46785">
    <property type="entry name" value="Winged helix' DNA-binding domain"/>
    <property type="match status" value="1"/>
</dbReference>
<dbReference type="Pfam" id="PF09339">
    <property type="entry name" value="HTH_IclR"/>
    <property type="match status" value="1"/>
</dbReference>
<keyword evidence="1" id="KW-0805">Transcription regulation</keyword>
<dbReference type="PANTHER" id="PTHR30136">
    <property type="entry name" value="HELIX-TURN-HELIX TRANSCRIPTIONAL REGULATOR, ICLR FAMILY"/>
    <property type="match status" value="1"/>
</dbReference>
<keyword evidence="2" id="KW-0238">DNA-binding</keyword>
<proteinExistence type="predicted"/>
<name>A0A8H8WQH0_9HYPH</name>
<protein>
    <submittedName>
        <fullName evidence="6">IclR family transcriptional regulator</fullName>
    </submittedName>
</protein>